<protein>
    <submittedName>
        <fullName evidence="2">Putative secreted protein</fullName>
    </submittedName>
</protein>
<evidence type="ECO:0000256" key="1">
    <source>
        <dbReference type="SAM" id="SignalP"/>
    </source>
</evidence>
<feature type="signal peptide" evidence="1">
    <location>
        <begin position="1"/>
        <end position="18"/>
    </location>
</feature>
<accession>A0A6M2DAF9</accession>
<proteinExistence type="predicted"/>
<evidence type="ECO:0000313" key="2">
    <source>
        <dbReference type="EMBL" id="NOV42834.1"/>
    </source>
</evidence>
<dbReference type="EMBL" id="GHWJ01010097">
    <property type="protein sequence ID" value="NOV42834.1"/>
    <property type="molecule type" value="Transcribed_RNA"/>
</dbReference>
<keyword evidence="1" id="KW-0732">Signal</keyword>
<organism evidence="2">
    <name type="scientific">Rhipicephalus microplus</name>
    <name type="common">Cattle tick</name>
    <name type="synonym">Boophilus microplus</name>
    <dbReference type="NCBI Taxonomy" id="6941"/>
    <lineage>
        <taxon>Eukaryota</taxon>
        <taxon>Metazoa</taxon>
        <taxon>Ecdysozoa</taxon>
        <taxon>Arthropoda</taxon>
        <taxon>Chelicerata</taxon>
        <taxon>Arachnida</taxon>
        <taxon>Acari</taxon>
        <taxon>Parasitiformes</taxon>
        <taxon>Ixodida</taxon>
        <taxon>Ixodoidea</taxon>
        <taxon>Ixodidae</taxon>
        <taxon>Rhipicephalinae</taxon>
        <taxon>Rhipicephalus</taxon>
        <taxon>Boophilus</taxon>
    </lineage>
</organism>
<sequence>MFCFFFFFFCEVVMKASSQSECDISKVCRLIIGVVDVMAPVNLVILCPRVARASYKRGVYEELDIFAIQQGTQDEPNFCTFGKPVNSAFQDSIVEVENIDWKG</sequence>
<reference evidence="2" key="1">
    <citation type="submission" date="2019-09" db="EMBL/GenBank/DDBJ databases">
        <title>Organ-specific transcriptomic study of the physiology of the cattle tick, Rhipicephalus microplus.</title>
        <authorList>
            <person name="Tirloni L."/>
            <person name="Braz G."/>
            <person name="Gandara A.C.P."/>
            <person name="Sabadin G.A."/>
            <person name="da Silva R.M."/>
            <person name="Guizzo M.G."/>
            <person name="Machado J.A."/>
            <person name="Costa E.P."/>
            <person name="Gomes H.F."/>
            <person name="Moraes J."/>
            <person name="Mota M.B.S."/>
            <person name="Mesquita R.D."/>
            <person name="Alvarenga P.H."/>
            <person name="Alves F."/>
            <person name="Seixas A."/>
            <person name="da Fonseca R.N."/>
            <person name="Fogaca A."/>
            <person name="Logullo C."/>
            <person name="Tanaka A."/>
            <person name="Daffre S."/>
            <person name="Termignoni C."/>
            <person name="Vaz I.S.Jr."/>
            <person name="Oliveira P.L."/>
            <person name="Ribeiro J.M."/>
        </authorList>
    </citation>
    <scope>NUCLEOTIDE SEQUENCE</scope>
    <source>
        <strain evidence="2">Porto Alegre</strain>
    </source>
</reference>
<feature type="chain" id="PRO_5027123413" evidence="1">
    <location>
        <begin position="19"/>
        <end position="103"/>
    </location>
</feature>
<dbReference type="AlphaFoldDB" id="A0A6M2DAF9"/>
<name>A0A6M2DAF9_RHIMP</name>